<dbReference type="CDD" id="cd00071">
    <property type="entry name" value="GMPK"/>
    <property type="match status" value="1"/>
</dbReference>
<evidence type="ECO:0000256" key="11">
    <source>
        <dbReference type="ARBA" id="ARBA00030128"/>
    </source>
</evidence>
<dbReference type="SMART" id="SM00072">
    <property type="entry name" value="GuKc"/>
    <property type="match status" value="1"/>
</dbReference>
<sequence>MSKGILFVLSGPSGVGKGTVLDRVFDKYQDVEYSVSMTTREPRPGEVNGEDYYFVSTSEFKKHKDNDGFIESACVHGNFYGTPKKFVQEALDEGRDIILEIDINGARQVRKSFGDAVYIFLTPPSFDELKNRLEKRDSESKADMEIRLRNARSEMTESDDYDYKVVNDKVDSAAERIIEIIEKEKKGRQDNNDS</sequence>
<dbReference type="InterPro" id="IPR027417">
    <property type="entry name" value="P-loop_NTPase"/>
</dbReference>
<dbReference type="PROSITE" id="PS50052">
    <property type="entry name" value="GUANYLATE_KINASE_2"/>
    <property type="match status" value="1"/>
</dbReference>
<dbReference type="HAMAP" id="MF_00328">
    <property type="entry name" value="Guanylate_kinase"/>
    <property type="match status" value="1"/>
</dbReference>
<dbReference type="InterPro" id="IPR008145">
    <property type="entry name" value="GK/Ca_channel_bsu"/>
</dbReference>
<evidence type="ECO:0000259" key="14">
    <source>
        <dbReference type="PROSITE" id="PS50052"/>
    </source>
</evidence>
<dbReference type="InterPro" id="IPR008144">
    <property type="entry name" value="Guanylate_kin-like_dom"/>
</dbReference>
<organism evidence="15 16">
    <name type="scientific">Halonatronomonas betaini</name>
    <dbReference type="NCBI Taxonomy" id="2778430"/>
    <lineage>
        <taxon>Bacteria</taxon>
        <taxon>Bacillati</taxon>
        <taxon>Bacillota</taxon>
        <taxon>Clostridia</taxon>
        <taxon>Halanaerobiales</taxon>
        <taxon>Halarsenatibacteraceae</taxon>
        <taxon>Halonatronomonas</taxon>
    </lineage>
</organism>
<keyword evidence="7 13" id="KW-0808">Transferase</keyword>
<keyword evidence="9 13" id="KW-0418">Kinase</keyword>
<protein>
    <recommendedName>
        <fullName evidence="5 13">Guanylate kinase</fullName>
        <ecNumber evidence="4 13">2.7.4.8</ecNumber>
    </recommendedName>
    <alternativeName>
        <fullName evidence="11 13">GMP kinase</fullName>
    </alternativeName>
</protein>
<dbReference type="GO" id="GO:0005524">
    <property type="term" value="F:ATP binding"/>
    <property type="evidence" value="ECO:0007669"/>
    <property type="project" value="UniProtKB-UniRule"/>
</dbReference>
<dbReference type="NCBIfam" id="TIGR03263">
    <property type="entry name" value="guanyl_kin"/>
    <property type="match status" value="1"/>
</dbReference>
<dbReference type="GO" id="GO:0005829">
    <property type="term" value="C:cytosol"/>
    <property type="evidence" value="ECO:0007669"/>
    <property type="project" value="TreeGrafter"/>
</dbReference>
<dbReference type="Gene3D" id="3.30.63.10">
    <property type="entry name" value="Guanylate Kinase phosphate binding domain"/>
    <property type="match status" value="1"/>
</dbReference>
<comment type="catalytic activity">
    <reaction evidence="12 13">
        <text>GMP + ATP = GDP + ADP</text>
        <dbReference type="Rhea" id="RHEA:20780"/>
        <dbReference type="ChEBI" id="CHEBI:30616"/>
        <dbReference type="ChEBI" id="CHEBI:58115"/>
        <dbReference type="ChEBI" id="CHEBI:58189"/>
        <dbReference type="ChEBI" id="CHEBI:456216"/>
        <dbReference type="EC" id="2.7.4.8"/>
    </reaction>
</comment>
<dbReference type="EMBL" id="JADPIE010000003">
    <property type="protein sequence ID" value="MBF8436821.1"/>
    <property type="molecule type" value="Genomic_DNA"/>
</dbReference>
<feature type="binding site" evidence="13">
    <location>
        <begin position="11"/>
        <end position="18"/>
    </location>
    <ligand>
        <name>ATP</name>
        <dbReference type="ChEBI" id="CHEBI:30616"/>
    </ligand>
</feature>
<keyword evidence="10 13" id="KW-0067">ATP-binding</keyword>
<reference evidence="15" key="1">
    <citation type="submission" date="2020-11" db="EMBL/GenBank/DDBJ databases">
        <title>Halonatronomonas betainensis gen. nov., sp. nov. a novel haloalkaliphilic representative of the family Halanaerobiacae capable of betaine degradation.</title>
        <authorList>
            <person name="Boltyanskaya Y."/>
            <person name="Kevbrin V."/>
            <person name="Detkova E."/>
            <person name="Grouzdev D.S."/>
            <person name="Koziaeva V."/>
            <person name="Zhilina T."/>
        </authorList>
    </citation>
    <scope>NUCLEOTIDE SEQUENCE</scope>
    <source>
        <strain evidence="15">Z-7014</strain>
    </source>
</reference>
<dbReference type="PANTHER" id="PTHR23117:SF13">
    <property type="entry name" value="GUANYLATE KINASE"/>
    <property type="match status" value="1"/>
</dbReference>
<comment type="subcellular location">
    <subcellularLocation>
        <location evidence="2 13">Cytoplasm</location>
    </subcellularLocation>
</comment>
<comment type="similarity">
    <text evidence="3 13">Belongs to the guanylate kinase family.</text>
</comment>
<evidence type="ECO:0000256" key="7">
    <source>
        <dbReference type="ARBA" id="ARBA00022679"/>
    </source>
</evidence>
<evidence type="ECO:0000256" key="13">
    <source>
        <dbReference type="HAMAP-Rule" id="MF_00328"/>
    </source>
</evidence>
<feature type="domain" description="Guanylate kinase-like" evidence="14">
    <location>
        <begin position="4"/>
        <end position="182"/>
    </location>
</feature>
<dbReference type="FunFam" id="3.30.63.10:FF:000005">
    <property type="entry name" value="Guanylate kinase"/>
    <property type="match status" value="1"/>
</dbReference>
<evidence type="ECO:0000313" key="16">
    <source>
        <dbReference type="Proteomes" id="UP000621436"/>
    </source>
</evidence>
<dbReference type="EC" id="2.7.4.8" evidence="4 13"/>
<evidence type="ECO:0000256" key="12">
    <source>
        <dbReference type="ARBA" id="ARBA00048594"/>
    </source>
</evidence>
<dbReference type="InterPro" id="IPR020590">
    <property type="entry name" value="Guanylate_kinase_CS"/>
</dbReference>
<evidence type="ECO:0000256" key="4">
    <source>
        <dbReference type="ARBA" id="ARBA00012961"/>
    </source>
</evidence>
<dbReference type="AlphaFoldDB" id="A0A931AS13"/>
<keyword evidence="6 13" id="KW-0963">Cytoplasm</keyword>
<dbReference type="Gene3D" id="3.40.50.300">
    <property type="entry name" value="P-loop containing nucleotide triphosphate hydrolases"/>
    <property type="match status" value="1"/>
</dbReference>
<evidence type="ECO:0000313" key="15">
    <source>
        <dbReference type="EMBL" id="MBF8436821.1"/>
    </source>
</evidence>
<dbReference type="SUPFAM" id="SSF52540">
    <property type="entry name" value="P-loop containing nucleoside triphosphate hydrolases"/>
    <property type="match status" value="1"/>
</dbReference>
<keyword evidence="16" id="KW-1185">Reference proteome</keyword>
<evidence type="ECO:0000256" key="3">
    <source>
        <dbReference type="ARBA" id="ARBA00005790"/>
    </source>
</evidence>
<evidence type="ECO:0000256" key="8">
    <source>
        <dbReference type="ARBA" id="ARBA00022741"/>
    </source>
</evidence>
<gene>
    <name evidence="13 15" type="primary">gmk</name>
    <name evidence="15" type="ORF">I0Q91_07020</name>
</gene>
<comment type="function">
    <text evidence="1 13">Essential for recycling GMP and indirectly, cGMP.</text>
</comment>
<name>A0A931AS13_9FIRM</name>
<evidence type="ECO:0000256" key="2">
    <source>
        <dbReference type="ARBA" id="ARBA00004496"/>
    </source>
</evidence>
<evidence type="ECO:0000256" key="10">
    <source>
        <dbReference type="ARBA" id="ARBA00022840"/>
    </source>
</evidence>
<dbReference type="RefSeq" id="WP_270453738.1">
    <property type="nucleotide sequence ID" value="NZ_JADPIE010000003.1"/>
</dbReference>
<dbReference type="InterPro" id="IPR017665">
    <property type="entry name" value="Guanylate_kinase"/>
</dbReference>
<dbReference type="PANTHER" id="PTHR23117">
    <property type="entry name" value="GUANYLATE KINASE-RELATED"/>
    <property type="match status" value="1"/>
</dbReference>
<evidence type="ECO:0000256" key="6">
    <source>
        <dbReference type="ARBA" id="ARBA00022490"/>
    </source>
</evidence>
<dbReference type="GO" id="GO:0004385">
    <property type="term" value="F:GMP kinase activity"/>
    <property type="evidence" value="ECO:0007669"/>
    <property type="project" value="UniProtKB-UniRule"/>
</dbReference>
<evidence type="ECO:0000256" key="9">
    <source>
        <dbReference type="ARBA" id="ARBA00022777"/>
    </source>
</evidence>
<dbReference type="Proteomes" id="UP000621436">
    <property type="component" value="Unassembled WGS sequence"/>
</dbReference>
<dbReference type="Pfam" id="PF00625">
    <property type="entry name" value="Guanylate_kin"/>
    <property type="match status" value="1"/>
</dbReference>
<evidence type="ECO:0000256" key="1">
    <source>
        <dbReference type="ARBA" id="ARBA00003531"/>
    </source>
</evidence>
<proteinExistence type="inferred from homology"/>
<keyword evidence="8 13" id="KW-0547">Nucleotide-binding</keyword>
<dbReference type="PROSITE" id="PS00856">
    <property type="entry name" value="GUANYLATE_KINASE_1"/>
    <property type="match status" value="1"/>
</dbReference>
<accession>A0A931AS13</accession>
<comment type="caution">
    <text evidence="15">The sequence shown here is derived from an EMBL/GenBank/DDBJ whole genome shotgun (WGS) entry which is preliminary data.</text>
</comment>
<evidence type="ECO:0000256" key="5">
    <source>
        <dbReference type="ARBA" id="ARBA00016296"/>
    </source>
</evidence>